<comment type="caution">
    <text evidence="2">The sequence shown here is derived from an EMBL/GenBank/DDBJ whole genome shotgun (WGS) entry which is preliminary data.</text>
</comment>
<gene>
    <name evidence="2" type="ORF">Tci_023674</name>
</gene>
<feature type="compositionally biased region" description="Basic and acidic residues" evidence="1">
    <location>
        <begin position="17"/>
        <end position="55"/>
    </location>
</feature>
<evidence type="ECO:0000313" key="2">
    <source>
        <dbReference type="EMBL" id="GEU51696.1"/>
    </source>
</evidence>
<dbReference type="PANTHER" id="PTHR33223:SF11">
    <property type="entry name" value="ELEMENT PROTEIN, PUTATIVE-RELATED"/>
    <property type="match status" value="1"/>
</dbReference>
<keyword evidence="2" id="KW-0548">Nucleotidyltransferase</keyword>
<feature type="compositionally biased region" description="Basic and acidic residues" evidence="1">
    <location>
        <begin position="267"/>
        <end position="280"/>
    </location>
</feature>
<dbReference type="EMBL" id="BKCJ010002905">
    <property type="protein sequence ID" value="GEU51696.1"/>
    <property type="molecule type" value="Genomic_DNA"/>
</dbReference>
<proteinExistence type="predicted"/>
<keyword evidence="2" id="KW-0808">Transferase</keyword>
<protein>
    <submittedName>
        <fullName evidence="2">Reverse transcriptase domain-containing protein</fullName>
    </submittedName>
</protein>
<feature type="region of interest" description="Disordered" evidence="1">
    <location>
        <begin position="252"/>
        <end position="280"/>
    </location>
</feature>
<keyword evidence="2" id="KW-0695">RNA-directed DNA polymerase</keyword>
<sequence length="280" mass="32843">MAQQEKLKAVKARLNFEEASRYSESETPSRRRNLKERLGPRLGDKEKNAFEDSRGSKWKSYYSSRRDTESCYQSSRSKETEIAFKKHRHKREYSRRMKAVSEKTDPFTPRIHYFDFSKAQMPGHIKTYDGSEDPKDHLKIFQAASKAKRWAIPTWCHMFKSTLTGNVRKKCIKDPLEIHNIKQRNGESTEEFVWRYKLEDRDVKGAPECMKISRFMNGITNPELIKQLHDKIPKSIDEIMSITTTFLRGGVAASNRERRSRFHPGNRKPDKSKTSKGETF</sequence>
<organism evidence="2">
    <name type="scientific">Tanacetum cinerariifolium</name>
    <name type="common">Dalmatian daisy</name>
    <name type="synonym">Chrysanthemum cinerariifolium</name>
    <dbReference type="NCBI Taxonomy" id="118510"/>
    <lineage>
        <taxon>Eukaryota</taxon>
        <taxon>Viridiplantae</taxon>
        <taxon>Streptophyta</taxon>
        <taxon>Embryophyta</taxon>
        <taxon>Tracheophyta</taxon>
        <taxon>Spermatophyta</taxon>
        <taxon>Magnoliopsida</taxon>
        <taxon>eudicotyledons</taxon>
        <taxon>Gunneridae</taxon>
        <taxon>Pentapetalae</taxon>
        <taxon>asterids</taxon>
        <taxon>campanulids</taxon>
        <taxon>Asterales</taxon>
        <taxon>Asteraceae</taxon>
        <taxon>Asteroideae</taxon>
        <taxon>Anthemideae</taxon>
        <taxon>Anthemidinae</taxon>
        <taxon>Tanacetum</taxon>
    </lineage>
</organism>
<accession>A0A6L2KQW5</accession>
<evidence type="ECO:0000256" key="1">
    <source>
        <dbReference type="SAM" id="MobiDB-lite"/>
    </source>
</evidence>
<dbReference type="GO" id="GO:0003964">
    <property type="term" value="F:RNA-directed DNA polymerase activity"/>
    <property type="evidence" value="ECO:0007669"/>
    <property type="project" value="UniProtKB-KW"/>
</dbReference>
<dbReference type="AlphaFoldDB" id="A0A6L2KQW5"/>
<dbReference type="PANTHER" id="PTHR33223">
    <property type="entry name" value="CCHC-TYPE DOMAIN-CONTAINING PROTEIN"/>
    <property type="match status" value="1"/>
</dbReference>
<feature type="region of interest" description="Disordered" evidence="1">
    <location>
        <begin position="17"/>
        <end position="57"/>
    </location>
</feature>
<reference evidence="2" key="1">
    <citation type="journal article" date="2019" name="Sci. Rep.">
        <title>Draft genome of Tanacetum cinerariifolium, the natural source of mosquito coil.</title>
        <authorList>
            <person name="Yamashiro T."/>
            <person name="Shiraishi A."/>
            <person name="Satake H."/>
            <person name="Nakayama K."/>
        </authorList>
    </citation>
    <scope>NUCLEOTIDE SEQUENCE</scope>
</reference>
<name>A0A6L2KQW5_TANCI</name>